<dbReference type="SUPFAM" id="SSF81296">
    <property type="entry name" value="E set domains"/>
    <property type="match status" value="1"/>
</dbReference>
<evidence type="ECO:0000259" key="3">
    <source>
        <dbReference type="Pfam" id="PF03723"/>
    </source>
</evidence>
<dbReference type="InterPro" id="IPR014756">
    <property type="entry name" value="Ig_E-set"/>
</dbReference>
<sequence>MAAMVACMWLLGTYDAKNPVLFGPEESEDGAAYFREDAQMSSMFYNWHLNFASLMEPSKVNNSWEGRGEMYYDFHNQLAVAYNLRTAKGDWLLDWDKPIKLGYRADLVNSSGQKLSSRSSDHPPTDNGYFQEVMDIRQKFQAVRKTNSIYINESDSARLPEGSDKVTSLLADLLYNTTDSLNPAYYKSYYDAALEYVASLGSNPGQDAGGAVRYPLTALRDPAFYAIAMEVNDIIRHYRKLNTSYAKEDMVLDDVEINSLDVNNLETYFEAFDIGVTRAIENSFEWLKYTVRSLRLNHKPFETVLNITNKGDSPKDVMINIAMARSSPLPTAPVDNYQPFDRFTVQLNQGVNLIRRKSSESKIFVQEPNFVGICGIPERLALPRGSEAGVPLTFMAAVTPYDRMKDTSLEEGGGPGVHHDWELSPICGNRRFTYGKPLGFPFDRTTGDAPLTASYKGTVYHSKRKFSSSITIFDNAVNCTTDANYCRSGGWRCRLLERVEGGPLHRREVKLYLFRRHGVNVAMMTWLCTQIPWALHTLQVTNLRYGLVDDPVWRPDRGGSQYVAAFMAVPSAKRSTDKNPFFVSKV</sequence>
<protein>
    <submittedName>
        <fullName evidence="4">Uncharacterized protein</fullName>
    </submittedName>
</protein>
<proteinExistence type="predicted"/>
<organism evidence="4 5">
    <name type="scientific">Ranatra chinensis</name>
    <dbReference type="NCBI Taxonomy" id="642074"/>
    <lineage>
        <taxon>Eukaryota</taxon>
        <taxon>Metazoa</taxon>
        <taxon>Ecdysozoa</taxon>
        <taxon>Arthropoda</taxon>
        <taxon>Hexapoda</taxon>
        <taxon>Insecta</taxon>
        <taxon>Pterygota</taxon>
        <taxon>Neoptera</taxon>
        <taxon>Paraneoptera</taxon>
        <taxon>Hemiptera</taxon>
        <taxon>Heteroptera</taxon>
        <taxon>Panheteroptera</taxon>
        <taxon>Nepomorpha</taxon>
        <taxon>Nepidae</taxon>
        <taxon>Ranatrinae</taxon>
        <taxon>Ranatra</taxon>
    </lineage>
</organism>
<reference evidence="4 5" key="1">
    <citation type="submission" date="2024-07" db="EMBL/GenBank/DDBJ databases">
        <title>Chromosome-level genome assembly of the water stick insect Ranatra chinensis (Heteroptera: Nepidae).</title>
        <authorList>
            <person name="Liu X."/>
        </authorList>
    </citation>
    <scope>NUCLEOTIDE SEQUENCE [LARGE SCALE GENOMIC DNA]</scope>
    <source>
        <strain evidence="4">Cailab_2021Rc</strain>
        <tissue evidence="4">Muscle</tissue>
    </source>
</reference>
<dbReference type="AlphaFoldDB" id="A0ABD0XS04"/>
<dbReference type="InterPro" id="IPR008922">
    <property type="entry name" value="Di-copper_centre_dom_sf"/>
</dbReference>
<gene>
    <name evidence="4" type="ORF">AAG570_014075</name>
</gene>
<comment type="caution">
    <text evidence="4">The sequence shown here is derived from an EMBL/GenBank/DDBJ whole genome shotgun (WGS) entry which is preliminary data.</text>
</comment>
<dbReference type="InterPro" id="IPR037020">
    <property type="entry name" value="Hemocyanin_C_sf"/>
</dbReference>
<accession>A0ABD0XS04</accession>
<dbReference type="Gene3D" id="2.60.40.1520">
    <property type="entry name" value="Hemocyanin, C-terminal domain"/>
    <property type="match status" value="1"/>
</dbReference>
<dbReference type="PANTHER" id="PTHR11511:SF5">
    <property type="entry name" value="FAT-BODY PROTEIN 1-RELATED"/>
    <property type="match status" value="1"/>
</dbReference>
<dbReference type="GO" id="GO:0005615">
    <property type="term" value="C:extracellular space"/>
    <property type="evidence" value="ECO:0007669"/>
    <property type="project" value="UniProtKB-ARBA"/>
</dbReference>
<dbReference type="Proteomes" id="UP001558652">
    <property type="component" value="Unassembled WGS sequence"/>
</dbReference>
<feature type="domain" description="Hemocyanin C-terminal" evidence="3">
    <location>
        <begin position="245"/>
        <end position="367"/>
    </location>
</feature>
<dbReference type="InterPro" id="IPR013788">
    <property type="entry name" value="Hemocyanin/hexamerin"/>
</dbReference>
<evidence type="ECO:0000313" key="4">
    <source>
        <dbReference type="EMBL" id="KAL1109966.1"/>
    </source>
</evidence>
<evidence type="ECO:0000256" key="1">
    <source>
        <dbReference type="ARBA" id="ARBA00022761"/>
    </source>
</evidence>
<keyword evidence="5" id="KW-1185">Reference proteome</keyword>
<dbReference type="Pfam" id="PF03723">
    <property type="entry name" value="Hemocyanin_C"/>
    <property type="match status" value="2"/>
</dbReference>
<dbReference type="PRINTS" id="PR00187">
    <property type="entry name" value="HAEMOCYANIN"/>
</dbReference>
<dbReference type="PANTHER" id="PTHR11511">
    <property type="entry name" value="LARVAL STORAGE PROTEIN/PHENOLOXIDASE"/>
    <property type="match status" value="1"/>
</dbReference>
<dbReference type="PROSITE" id="PS00210">
    <property type="entry name" value="HEMOCYANIN_2"/>
    <property type="match status" value="1"/>
</dbReference>
<dbReference type="Pfam" id="PF00372">
    <property type="entry name" value="Hemocyanin_M"/>
    <property type="match status" value="1"/>
</dbReference>
<dbReference type="InterPro" id="IPR005203">
    <property type="entry name" value="Hemocyanin_C"/>
</dbReference>
<evidence type="ECO:0000313" key="5">
    <source>
        <dbReference type="Proteomes" id="UP001558652"/>
    </source>
</evidence>
<keyword evidence="1" id="KW-0758">Storage protein</keyword>
<dbReference type="GO" id="GO:0045735">
    <property type="term" value="F:nutrient reservoir activity"/>
    <property type="evidence" value="ECO:0007669"/>
    <property type="project" value="UniProtKB-KW"/>
</dbReference>
<evidence type="ECO:0000259" key="2">
    <source>
        <dbReference type="Pfam" id="PF00372"/>
    </source>
</evidence>
<feature type="domain" description="Hemocyanin C-terminal" evidence="3">
    <location>
        <begin position="373"/>
        <end position="449"/>
    </location>
</feature>
<dbReference type="EMBL" id="JBFDAA010000114">
    <property type="protein sequence ID" value="KAL1109966.1"/>
    <property type="molecule type" value="Genomic_DNA"/>
</dbReference>
<feature type="domain" description="Hemocyanin middle" evidence="2">
    <location>
        <begin position="27"/>
        <end position="234"/>
    </location>
</feature>
<name>A0ABD0XS04_9HEMI</name>
<dbReference type="InterPro" id="IPR000896">
    <property type="entry name" value="Hemocyanin/hexamerin_mid_dom"/>
</dbReference>
<dbReference type="SUPFAM" id="SSF48056">
    <property type="entry name" value="Di-copper centre-containing domain"/>
    <property type="match status" value="1"/>
</dbReference>
<dbReference type="Gene3D" id="1.10.1280.10">
    <property type="entry name" value="Di-copper center containing domain from catechol oxidase"/>
    <property type="match status" value="1"/>
</dbReference>